<dbReference type="InterPro" id="IPR013785">
    <property type="entry name" value="Aldolase_TIM"/>
</dbReference>
<organism evidence="1">
    <name type="scientific">Siphoviridae sp. ctP0x5</name>
    <dbReference type="NCBI Taxonomy" id="2827863"/>
    <lineage>
        <taxon>Viruses</taxon>
        <taxon>Duplodnaviria</taxon>
        <taxon>Heunggongvirae</taxon>
        <taxon>Uroviricota</taxon>
        <taxon>Caudoviricetes</taxon>
    </lineage>
</organism>
<dbReference type="InterPro" id="IPR058240">
    <property type="entry name" value="rSAM_sf"/>
</dbReference>
<proteinExistence type="predicted"/>
<dbReference type="Gene3D" id="3.20.20.70">
    <property type="entry name" value="Aldolase class I"/>
    <property type="match status" value="1"/>
</dbReference>
<dbReference type="SUPFAM" id="SSF102114">
    <property type="entry name" value="Radical SAM enzymes"/>
    <property type="match status" value="1"/>
</dbReference>
<evidence type="ECO:0000313" key="1">
    <source>
        <dbReference type="EMBL" id="DAF61945.1"/>
    </source>
</evidence>
<reference evidence="1" key="1">
    <citation type="journal article" date="2021" name="Proc. Natl. Acad. Sci. U.S.A.">
        <title>A Catalog of Tens of Thousands of Viruses from Human Metagenomes Reveals Hidden Associations with Chronic Diseases.</title>
        <authorList>
            <person name="Tisza M.J."/>
            <person name="Buck C.B."/>
        </authorList>
    </citation>
    <scope>NUCLEOTIDE SEQUENCE</scope>
    <source>
        <strain evidence="1">CtP0x5</strain>
    </source>
</reference>
<sequence length="211" mass="25526">MDKYMSVITNFGCHYLCPYCIVKNNNLQIPKSTIDGLNSLEEEIKKNQCNWVSISGGGDPLWNLENNIEWYRKFFDITLHKVQIELHTSMPNVKDAPYAYFDRVVYHLHDFEQLKFIKRLRYEIVRVVFVVTENFTEDLINRIAVYCHNSDIIDELSFRQMVDDHYQETDYCREYLREGHQKLWWYIEQCDYNLYYCENKVYTEYKKIGGE</sequence>
<dbReference type="EMBL" id="BK032818">
    <property type="protein sequence ID" value="DAF61945.1"/>
    <property type="molecule type" value="Genomic_DNA"/>
</dbReference>
<accession>A0A8S5TFA2</accession>
<name>A0A8S5TFA2_9CAUD</name>
<protein>
    <submittedName>
        <fullName evidence="1">7-carboxy-7-deazaguanine synthase</fullName>
    </submittedName>
</protein>